<comment type="caution">
    <text evidence="2">The sequence shown here is derived from an EMBL/GenBank/DDBJ whole genome shotgun (WGS) entry which is preliminary data.</text>
</comment>
<accession>A0AAN7K057</accession>
<protein>
    <submittedName>
        <fullName evidence="2">Uncharacterized protein</fullName>
    </submittedName>
</protein>
<evidence type="ECO:0000256" key="1">
    <source>
        <dbReference type="SAM" id="MobiDB-lite"/>
    </source>
</evidence>
<proteinExistence type="predicted"/>
<sequence length="144" mass="16044">MADRRSEDRGRWKGESSTPAIDPRLLRSFKELYHRNRELFQRLFPKFRGESFAEFSQHFEDMCSEVRRGISCGGKSKTKRDDAVLQRSLSVGSPMVASREIGGDLEPLKIERFKVRTVDIDGPPRSGSGQNGPKAGGGGGTKSK</sequence>
<dbReference type="AlphaFoldDB" id="A0AAN7K057"/>
<dbReference type="PANTHER" id="PTHR37725">
    <property type="match status" value="1"/>
</dbReference>
<reference evidence="2 3" key="1">
    <citation type="journal article" date="2023" name="Hortic Res">
        <title>Pangenome of water caltrop reveals structural variations and asymmetric subgenome divergence after allopolyploidization.</title>
        <authorList>
            <person name="Zhang X."/>
            <person name="Chen Y."/>
            <person name="Wang L."/>
            <person name="Yuan Y."/>
            <person name="Fang M."/>
            <person name="Shi L."/>
            <person name="Lu R."/>
            <person name="Comes H.P."/>
            <person name="Ma Y."/>
            <person name="Chen Y."/>
            <person name="Huang G."/>
            <person name="Zhou Y."/>
            <person name="Zheng Z."/>
            <person name="Qiu Y."/>
        </authorList>
    </citation>
    <scope>NUCLEOTIDE SEQUENCE [LARGE SCALE GENOMIC DNA]</scope>
    <source>
        <tissue evidence="2">Roots</tissue>
    </source>
</reference>
<dbReference type="EMBL" id="JAXIOK010000014">
    <property type="protein sequence ID" value="KAK4756097.1"/>
    <property type="molecule type" value="Genomic_DNA"/>
</dbReference>
<dbReference type="Proteomes" id="UP001345219">
    <property type="component" value="Chromosome 8"/>
</dbReference>
<name>A0AAN7K057_9MYRT</name>
<evidence type="ECO:0000313" key="2">
    <source>
        <dbReference type="EMBL" id="KAK4756097.1"/>
    </source>
</evidence>
<keyword evidence="3" id="KW-1185">Reference proteome</keyword>
<dbReference type="PANTHER" id="PTHR37725:SF1">
    <property type="match status" value="1"/>
</dbReference>
<gene>
    <name evidence="2" type="ORF">SAY87_009854</name>
</gene>
<evidence type="ECO:0000313" key="3">
    <source>
        <dbReference type="Proteomes" id="UP001345219"/>
    </source>
</evidence>
<organism evidence="2 3">
    <name type="scientific">Trapa incisa</name>
    <dbReference type="NCBI Taxonomy" id="236973"/>
    <lineage>
        <taxon>Eukaryota</taxon>
        <taxon>Viridiplantae</taxon>
        <taxon>Streptophyta</taxon>
        <taxon>Embryophyta</taxon>
        <taxon>Tracheophyta</taxon>
        <taxon>Spermatophyta</taxon>
        <taxon>Magnoliopsida</taxon>
        <taxon>eudicotyledons</taxon>
        <taxon>Gunneridae</taxon>
        <taxon>Pentapetalae</taxon>
        <taxon>rosids</taxon>
        <taxon>malvids</taxon>
        <taxon>Myrtales</taxon>
        <taxon>Lythraceae</taxon>
        <taxon>Trapa</taxon>
    </lineage>
</organism>
<feature type="region of interest" description="Disordered" evidence="1">
    <location>
        <begin position="117"/>
        <end position="144"/>
    </location>
</feature>
<feature type="compositionally biased region" description="Gly residues" evidence="1">
    <location>
        <begin position="134"/>
        <end position="144"/>
    </location>
</feature>